<evidence type="ECO:0000313" key="2">
    <source>
        <dbReference type="EMBL" id="PRQ32918.1"/>
    </source>
</evidence>
<keyword evidence="3" id="KW-1185">Reference proteome</keyword>
<sequence>MDLLQAYYDQLDDDLGRSEDHNQNPNFTSSPEASPPRLLLQAKSAAPPTVEKTLSTPIDPTQQHLVHFNPNFYGPQLSCIRNHNLGFVEDASIEPFAFHEQYNTFQIYGYAADPSASDFGHRENDAVSMYNVPQHEQKKKRKIEKSKVSDEGLPAELTEEQRKYA</sequence>
<proteinExistence type="predicted"/>
<dbReference type="EMBL" id="PDCK01000043">
    <property type="protein sequence ID" value="PRQ32918.1"/>
    <property type="molecule type" value="Genomic_DNA"/>
</dbReference>
<dbReference type="GO" id="GO:0003729">
    <property type="term" value="F:mRNA binding"/>
    <property type="evidence" value="ECO:0007669"/>
    <property type="project" value="TreeGrafter"/>
</dbReference>
<feature type="compositionally biased region" description="Polar residues" evidence="1">
    <location>
        <begin position="23"/>
        <end position="32"/>
    </location>
</feature>
<feature type="region of interest" description="Disordered" evidence="1">
    <location>
        <begin position="14"/>
        <end position="36"/>
    </location>
</feature>
<dbReference type="STRING" id="74649.A0A2P6QFH8"/>
<comment type="caution">
    <text evidence="2">The sequence shown here is derived from an EMBL/GenBank/DDBJ whole genome shotgun (WGS) entry which is preliminary data.</text>
</comment>
<name>A0A2P6QFH8_ROSCH</name>
<evidence type="ECO:0000313" key="3">
    <source>
        <dbReference type="Proteomes" id="UP000238479"/>
    </source>
</evidence>
<gene>
    <name evidence="2" type="ORF">RchiOBHm_Chr5g0051731</name>
</gene>
<dbReference type="PANTHER" id="PTHR43979">
    <property type="entry name" value="PRE-MRNA-PROCESSING FACTOR 17"/>
    <property type="match status" value="1"/>
</dbReference>
<dbReference type="PANTHER" id="PTHR43979:SF1">
    <property type="entry name" value="PRE-MRNA-PROCESSING FACTOR 17"/>
    <property type="match status" value="1"/>
</dbReference>
<dbReference type="Proteomes" id="UP000238479">
    <property type="component" value="Chromosome 5"/>
</dbReference>
<feature type="region of interest" description="Disordered" evidence="1">
    <location>
        <begin position="129"/>
        <end position="165"/>
    </location>
</feature>
<evidence type="ECO:0000256" key="1">
    <source>
        <dbReference type="SAM" id="MobiDB-lite"/>
    </source>
</evidence>
<dbReference type="Gramene" id="PRQ32918">
    <property type="protein sequence ID" value="PRQ32918"/>
    <property type="gene ID" value="RchiOBHm_Chr5g0051731"/>
</dbReference>
<dbReference type="AlphaFoldDB" id="A0A2P6QFH8"/>
<dbReference type="InterPro" id="IPR032847">
    <property type="entry name" value="PRPF17"/>
</dbReference>
<organism evidence="2 3">
    <name type="scientific">Rosa chinensis</name>
    <name type="common">China rose</name>
    <dbReference type="NCBI Taxonomy" id="74649"/>
    <lineage>
        <taxon>Eukaryota</taxon>
        <taxon>Viridiplantae</taxon>
        <taxon>Streptophyta</taxon>
        <taxon>Embryophyta</taxon>
        <taxon>Tracheophyta</taxon>
        <taxon>Spermatophyta</taxon>
        <taxon>Magnoliopsida</taxon>
        <taxon>eudicotyledons</taxon>
        <taxon>Gunneridae</taxon>
        <taxon>Pentapetalae</taxon>
        <taxon>rosids</taxon>
        <taxon>fabids</taxon>
        <taxon>Rosales</taxon>
        <taxon>Rosaceae</taxon>
        <taxon>Rosoideae</taxon>
        <taxon>Rosoideae incertae sedis</taxon>
        <taxon>Rosa</taxon>
    </lineage>
</organism>
<protein>
    <submittedName>
        <fullName evidence="2">Uncharacterized protein</fullName>
    </submittedName>
</protein>
<dbReference type="GO" id="GO:0071013">
    <property type="term" value="C:catalytic step 2 spliceosome"/>
    <property type="evidence" value="ECO:0007669"/>
    <property type="project" value="InterPro"/>
</dbReference>
<dbReference type="GO" id="GO:0000398">
    <property type="term" value="P:mRNA splicing, via spliceosome"/>
    <property type="evidence" value="ECO:0007669"/>
    <property type="project" value="InterPro"/>
</dbReference>
<accession>A0A2P6QFH8</accession>
<reference evidence="2 3" key="1">
    <citation type="journal article" date="2018" name="Nat. Genet.">
        <title>The Rosa genome provides new insights in the design of modern roses.</title>
        <authorList>
            <person name="Bendahmane M."/>
        </authorList>
    </citation>
    <scope>NUCLEOTIDE SEQUENCE [LARGE SCALE GENOMIC DNA]</scope>
    <source>
        <strain evidence="3">cv. Old Blush</strain>
    </source>
</reference>